<reference evidence="3 4" key="1">
    <citation type="journal article" date="2016" name="Genome Biol. Evol.">
        <title>Gene Family Evolution Reflects Adaptation to Soil Environmental Stressors in the Genome of the Collembolan Orchesella cincta.</title>
        <authorList>
            <person name="Faddeeva-Vakhrusheva A."/>
            <person name="Derks M.F."/>
            <person name="Anvar S.Y."/>
            <person name="Agamennone V."/>
            <person name="Suring W."/>
            <person name="Smit S."/>
            <person name="van Straalen N.M."/>
            <person name="Roelofs D."/>
        </authorList>
    </citation>
    <scope>NUCLEOTIDE SEQUENCE [LARGE SCALE GENOMIC DNA]</scope>
    <source>
        <tissue evidence="3">Mixed pool</tissue>
    </source>
</reference>
<dbReference type="AlphaFoldDB" id="A0A1D2N183"/>
<feature type="domain" description="ABC transporter" evidence="2">
    <location>
        <begin position="288"/>
        <end position="400"/>
    </location>
</feature>
<keyword evidence="3" id="KW-0067">ATP-binding</keyword>
<proteinExistence type="predicted"/>
<dbReference type="PANTHER" id="PTHR19229:SF250">
    <property type="entry name" value="ABC TRANSPORTER DOMAIN-CONTAINING PROTEIN-RELATED"/>
    <property type="match status" value="1"/>
</dbReference>
<comment type="caution">
    <text evidence="3">The sequence shown here is derived from an EMBL/GenBank/DDBJ whole genome shotgun (WGS) entry which is preliminary data.</text>
</comment>
<dbReference type="GO" id="GO:0005319">
    <property type="term" value="F:lipid transporter activity"/>
    <property type="evidence" value="ECO:0007669"/>
    <property type="project" value="TreeGrafter"/>
</dbReference>
<dbReference type="GO" id="GO:0140359">
    <property type="term" value="F:ABC-type transporter activity"/>
    <property type="evidence" value="ECO:0007669"/>
    <property type="project" value="InterPro"/>
</dbReference>
<sequence length="406" mass="44926">MACFPVFQRHNLFTAYGGVGVAFTILLLSLASSIWLSYIASLFSRTAAGGFALVAIVHILSGVAISFLVYVFENNEEDGGIDTASKWRWFGRLFPCFGASMSAMRFSEIALKNGRCNALSDEAKEFLCDPMRSVPAKFRDCCDNCDQLPEVNCSMPLAYFTWIHKRDSLLPIFKDANDTEDNSTDPGLLPDVPQIELPGIKQELLFMIIQAPIYFAILMLLEYEVFGWLFGMLCQRKYETSADSDAADEDVLVEKHRVAEMVKTEQVNEDALVVESLCKSFGSFTAVSNLSFGVHPGECFGLLGVNGAGKTTSFRMITGDETHSLGNAHAFNTTLEKDRKKFLSNIGYCPQFDAIIGVLSGRQMLQLFGRLRGVPGNAVGMEADKWLEKFGLTESANVQCHKYTVE</sequence>
<keyword evidence="4" id="KW-1185">Reference proteome</keyword>
<dbReference type="Gene3D" id="3.40.50.300">
    <property type="entry name" value="P-loop containing nucleotide triphosphate hydrolases"/>
    <property type="match status" value="1"/>
</dbReference>
<dbReference type="Pfam" id="PF00005">
    <property type="entry name" value="ABC_tran"/>
    <property type="match status" value="1"/>
</dbReference>
<name>A0A1D2N183_ORCCI</name>
<evidence type="ECO:0000259" key="2">
    <source>
        <dbReference type="Pfam" id="PF00005"/>
    </source>
</evidence>
<accession>A0A1D2N183</accession>
<organism evidence="3 4">
    <name type="scientific">Orchesella cincta</name>
    <name type="common">Springtail</name>
    <name type="synonym">Podura cincta</name>
    <dbReference type="NCBI Taxonomy" id="48709"/>
    <lineage>
        <taxon>Eukaryota</taxon>
        <taxon>Metazoa</taxon>
        <taxon>Ecdysozoa</taxon>
        <taxon>Arthropoda</taxon>
        <taxon>Hexapoda</taxon>
        <taxon>Collembola</taxon>
        <taxon>Entomobryomorpha</taxon>
        <taxon>Entomobryoidea</taxon>
        <taxon>Orchesellidae</taxon>
        <taxon>Orchesellinae</taxon>
        <taxon>Orchesella</taxon>
    </lineage>
</organism>
<protein>
    <submittedName>
        <fullName evidence="3">Retinal-specific ATP-binding cassette transporter</fullName>
    </submittedName>
</protein>
<dbReference type="GO" id="GO:0016020">
    <property type="term" value="C:membrane"/>
    <property type="evidence" value="ECO:0007669"/>
    <property type="project" value="InterPro"/>
</dbReference>
<dbReference type="STRING" id="48709.A0A1D2N183"/>
<dbReference type="Proteomes" id="UP000094527">
    <property type="component" value="Unassembled WGS sequence"/>
</dbReference>
<evidence type="ECO:0000313" key="3">
    <source>
        <dbReference type="EMBL" id="ODM99039.1"/>
    </source>
</evidence>
<evidence type="ECO:0000313" key="4">
    <source>
        <dbReference type="Proteomes" id="UP000094527"/>
    </source>
</evidence>
<dbReference type="InterPro" id="IPR003439">
    <property type="entry name" value="ABC_transporter-like_ATP-bd"/>
</dbReference>
<gene>
    <name evidence="3" type="ORF">Ocin01_07633</name>
</gene>
<feature type="transmembrane region" description="Helical" evidence="1">
    <location>
        <begin position="50"/>
        <end position="72"/>
    </location>
</feature>
<dbReference type="EMBL" id="LJIJ01000303">
    <property type="protein sequence ID" value="ODM99039.1"/>
    <property type="molecule type" value="Genomic_DNA"/>
</dbReference>
<dbReference type="InterPro" id="IPR027417">
    <property type="entry name" value="P-loop_NTPase"/>
</dbReference>
<evidence type="ECO:0000256" key="1">
    <source>
        <dbReference type="SAM" id="Phobius"/>
    </source>
</evidence>
<dbReference type="GO" id="GO:0005524">
    <property type="term" value="F:ATP binding"/>
    <property type="evidence" value="ECO:0007669"/>
    <property type="project" value="UniProtKB-KW"/>
</dbReference>
<dbReference type="OrthoDB" id="10255969at2759"/>
<dbReference type="InterPro" id="IPR026082">
    <property type="entry name" value="ABCA"/>
</dbReference>
<dbReference type="GO" id="GO:0016887">
    <property type="term" value="F:ATP hydrolysis activity"/>
    <property type="evidence" value="ECO:0007669"/>
    <property type="project" value="InterPro"/>
</dbReference>
<keyword evidence="3" id="KW-0547">Nucleotide-binding</keyword>
<keyword evidence="1" id="KW-0472">Membrane</keyword>
<dbReference type="PANTHER" id="PTHR19229">
    <property type="entry name" value="ATP-BINDING CASSETTE TRANSPORTER SUBFAMILY A ABCA"/>
    <property type="match status" value="1"/>
</dbReference>
<dbReference type="SUPFAM" id="SSF52540">
    <property type="entry name" value="P-loop containing nucleoside triphosphate hydrolases"/>
    <property type="match status" value="1"/>
</dbReference>
<feature type="transmembrane region" description="Helical" evidence="1">
    <location>
        <begin position="12"/>
        <end position="38"/>
    </location>
</feature>
<feature type="transmembrane region" description="Helical" evidence="1">
    <location>
        <begin position="204"/>
        <end position="230"/>
    </location>
</feature>
<keyword evidence="1" id="KW-0812">Transmembrane</keyword>
<keyword evidence="1" id="KW-1133">Transmembrane helix</keyword>